<dbReference type="InterPro" id="IPR041588">
    <property type="entry name" value="Integrase_H2C2"/>
</dbReference>
<dbReference type="InterPro" id="IPR001584">
    <property type="entry name" value="Integrase_cat-core"/>
</dbReference>
<dbReference type="AlphaFoldDB" id="A0A3P9QD55"/>
<feature type="domain" description="Integrase catalytic" evidence="2">
    <location>
        <begin position="64"/>
        <end position="231"/>
    </location>
</feature>
<sequence length="345" mass="39343">MEEQKTVIPLSLQKTYVGILHRGHPEAEATKRRARGIVFWPTMTRDIDEEVQACSVCNSTKPHQQKAPLQLHPIPQLLWSTEATSIFEWRNRHYYSGWFEIDLLHDLTSATVIGKLKHHFAVHGASHSLISDNGRQFTSQCFKDFAKKWDFTQVTSSPEYPQSNGLAERAIHSAKSLMEKSYRDKTDIFLSLLNLRNVLCDTVLGSPAQRLMSRQTRTTLPLPKELLAPDMCNPEDVSAKLLNKTLAQKVYYDRMSQPLQPLKKGQVVRLQTPKGYDRMGTIKEMCSEPPIWFSQKDKPIGGTGNTFYLWLSLLQLSLIQMTLCIRILALSQTSPSPSPDKHNRK</sequence>
<dbReference type="GeneTree" id="ENSGT00490000044642"/>
<dbReference type="InterPro" id="IPR012337">
    <property type="entry name" value="RNaseH-like_sf"/>
</dbReference>
<proteinExistence type="predicted"/>
<organism evidence="3 4">
    <name type="scientific">Poecilia reticulata</name>
    <name type="common">Guppy</name>
    <name type="synonym">Acanthophacelus reticulatus</name>
    <dbReference type="NCBI Taxonomy" id="8081"/>
    <lineage>
        <taxon>Eukaryota</taxon>
        <taxon>Metazoa</taxon>
        <taxon>Chordata</taxon>
        <taxon>Craniata</taxon>
        <taxon>Vertebrata</taxon>
        <taxon>Euteleostomi</taxon>
        <taxon>Actinopterygii</taxon>
        <taxon>Neopterygii</taxon>
        <taxon>Teleostei</taxon>
        <taxon>Neoteleostei</taxon>
        <taxon>Acanthomorphata</taxon>
        <taxon>Ovalentaria</taxon>
        <taxon>Atherinomorphae</taxon>
        <taxon>Cyprinodontiformes</taxon>
        <taxon>Poeciliidae</taxon>
        <taxon>Poeciliinae</taxon>
        <taxon>Poecilia</taxon>
    </lineage>
</organism>
<dbReference type="SUPFAM" id="SSF53098">
    <property type="entry name" value="Ribonuclease H-like"/>
    <property type="match status" value="1"/>
</dbReference>
<dbReference type="Ensembl" id="ENSPRET00000032465.1">
    <property type="protein sequence ID" value="ENSPREP00000032101.1"/>
    <property type="gene ID" value="ENSPREG00000021757.1"/>
</dbReference>
<dbReference type="STRING" id="8081.ENSPREP00000032101"/>
<dbReference type="PANTHER" id="PTHR37984:SF7">
    <property type="entry name" value="INTEGRASE CATALYTIC DOMAIN-CONTAINING PROTEIN"/>
    <property type="match status" value="1"/>
</dbReference>
<dbReference type="Proteomes" id="UP000242638">
    <property type="component" value="Unassembled WGS sequence"/>
</dbReference>
<dbReference type="OMA" id="ATHWEFI"/>
<keyword evidence="4" id="KW-1185">Reference proteome</keyword>
<reference evidence="4" key="1">
    <citation type="submission" date="2013-11" db="EMBL/GenBank/DDBJ databases">
        <title>The genomic landscape of the Guanapo guppy.</title>
        <authorList>
            <person name="Kuenstner A."/>
            <person name="Dreyer C."/>
        </authorList>
    </citation>
    <scope>NUCLEOTIDE SEQUENCE</scope>
    <source>
        <strain evidence="4">Guanapo</strain>
    </source>
</reference>
<dbReference type="Gene3D" id="3.30.420.10">
    <property type="entry name" value="Ribonuclease H-like superfamily/Ribonuclease H"/>
    <property type="match status" value="1"/>
</dbReference>
<reference evidence="3" key="3">
    <citation type="submission" date="2025-09" db="UniProtKB">
        <authorList>
            <consortium name="Ensembl"/>
        </authorList>
    </citation>
    <scope>IDENTIFICATION</scope>
    <source>
        <strain evidence="3">Guanapo</strain>
    </source>
</reference>
<dbReference type="GO" id="GO:0015074">
    <property type="term" value="P:DNA integration"/>
    <property type="evidence" value="ECO:0007669"/>
    <property type="project" value="InterPro"/>
</dbReference>
<evidence type="ECO:0000313" key="4">
    <source>
        <dbReference type="Proteomes" id="UP000242638"/>
    </source>
</evidence>
<reference evidence="3" key="2">
    <citation type="submission" date="2025-08" db="UniProtKB">
        <authorList>
            <consortium name="Ensembl"/>
        </authorList>
    </citation>
    <scope>IDENTIFICATION</scope>
    <source>
        <strain evidence="3">Guanapo</strain>
    </source>
</reference>
<dbReference type="GO" id="GO:0003676">
    <property type="term" value="F:nucleic acid binding"/>
    <property type="evidence" value="ECO:0007669"/>
    <property type="project" value="InterPro"/>
</dbReference>
<dbReference type="InterPro" id="IPR036397">
    <property type="entry name" value="RNaseH_sf"/>
</dbReference>
<dbReference type="Pfam" id="PF17921">
    <property type="entry name" value="Integrase_H2C2"/>
    <property type="match status" value="1"/>
</dbReference>
<dbReference type="Gene3D" id="1.10.340.70">
    <property type="match status" value="1"/>
</dbReference>
<dbReference type="FunFam" id="3.30.420.10:FF:000063">
    <property type="entry name" value="Retrovirus-related Pol polyprotein from transposon 297-like Protein"/>
    <property type="match status" value="1"/>
</dbReference>
<protein>
    <recommendedName>
        <fullName evidence="1">Gypsy retrotransposon integrase-like protein 1</fullName>
    </recommendedName>
</protein>
<accession>A0A3P9QD55</accession>
<dbReference type="InterPro" id="IPR050951">
    <property type="entry name" value="Retrovirus_Pol_polyprotein"/>
</dbReference>
<name>A0A3P9QD55_POERE</name>
<dbReference type="PROSITE" id="PS50994">
    <property type="entry name" value="INTEGRASE"/>
    <property type="match status" value="1"/>
</dbReference>
<dbReference type="PANTHER" id="PTHR37984">
    <property type="entry name" value="PROTEIN CBG26694"/>
    <property type="match status" value="1"/>
</dbReference>
<evidence type="ECO:0000313" key="3">
    <source>
        <dbReference type="Ensembl" id="ENSPREP00000032101.1"/>
    </source>
</evidence>
<evidence type="ECO:0000256" key="1">
    <source>
        <dbReference type="ARBA" id="ARBA00039658"/>
    </source>
</evidence>
<evidence type="ECO:0000259" key="2">
    <source>
        <dbReference type="PROSITE" id="PS50994"/>
    </source>
</evidence>